<protein>
    <submittedName>
        <fullName evidence="1">Uncharacterized protein</fullName>
    </submittedName>
</protein>
<name>A0ACC2F1B1_DALPE</name>
<evidence type="ECO:0000313" key="2">
    <source>
        <dbReference type="Proteomes" id="UP001157502"/>
    </source>
</evidence>
<reference evidence="1" key="1">
    <citation type="submission" date="2021-05" db="EMBL/GenBank/DDBJ databases">
        <authorList>
            <person name="Pan Q."/>
            <person name="Jouanno E."/>
            <person name="Zahm M."/>
            <person name="Klopp C."/>
            <person name="Cabau C."/>
            <person name="Louis A."/>
            <person name="Berthelot C."/>
            <person name="Parey E."/>
            <person name="Roest Crollius H."/>
            <person name="Montfort J."/>
            <person name="Robinson-Rechavi M."/>
            <person name="Bouchez O."/>
            <person name="Lampietro C."/>
            <person name="Lopez Roques C."/>
            <person name="Donnadieu C."/>
            <person name="Postlethwait J."/>
            <person name="Bobe J."/>
            <person name="Dillon D."/>
            <person name="Chandos A."/>
            <person name="von Hippel F."/>
            <person name="Guiguen Y."/>
        </authorList>
    </citation>
    <scope>NUCLEOTIDE SEQUENCE</scope>
    <source>
        <strain evidence="1">YG-Jan2019</strain>
    </source>
</reference>
<dbReference type="EMBL" id="CM055763">
    <property type="protein sequence ID" value="KAJ7985136.1"/>
    <property type="molecule type" value="Genomic_DNA"/>
</dbReference>
<comment type="caution">
    <text evidence="1">The sequence shown here is derived from an EMBL/GenBank/DDBJ whole genome shotgun (WGS) entry which is preliminary data.</text>
</comment>
<keyword evidence="2" id="KW-1185">Reference proteome</keyword>
<dbReference type="Proteomes" id="UP001157502">
    <property type="component" value="Chromosome 36"/>
</dbReference>
<organism evidence="1 2">
    <name type="scientific">Dallia pectoralis</name>
    <name type="common">Alaska blackfish</name>
    <dbReference type="NCBI Taxonomy" id="75939"/>
    <lineage>
        <taxon>Eukaryota</taxon>
        <taxon>Metazoa</taxon>
        <taxon>Chordata</taxon>
        <taxon>Craniata</taxon>
        <taxon>Vertebrata</taxon>
        <taxon>Euteleostomi</taxon>
        <taxon>Actinopterygii</taxon>
        <taxon>Neopterygii</taxon>
        <taxon>Teleostei</taxon>
        <taxon>Protacanthopterygii</taxon>
        <taxon>Esociformes</taxon>
        <taxon>Umbridae</taxon>
        <taxon>Dallia</taxon>
    </lineage>
</organism>
<sequence>MATSLSLMGEHLSCPICLDIFKNPVVLKCSHSFCEDCLQKNWKEVVNRLCPVCRKECYSEEPCPSLALRSLCESIQKITENNQAEHYCQLHEEKLKLFCFDDKQPICVVCHTSKKHKGHECNPIEEIVPGLKNKIQAMISSSVNKLQNEKITHQNWSEHIKGQFQCAEEQIREEFNKLHQFLEEEETAKIGALREEQEQKDEVMQERAEALTRETETLAETTVVVNKEMDVDNITFLQNYKTIMNRANCVSTDTEDIETVSGVLVDMANHLGSLKFKVWEKMLEIIDYIPVTLDPNTTSFMLAVADDLRTLKYSNWQNYPNNTERFQKNVGVLGSEGFSEGIHFWDVEARFFHSLIPKVAFAR</sequence>
<evidence type="ECO:0000313" key="1">
    <source>
        <dbReference type="EMBL" id="KAJ7985136.1"/>
    </source>
</evidence>
<accession>A0ACC2F1B1</accession>
<proteinExistence type="predicted"/>
<gene>
    <name evidence="1" type="ORF">DPEC_G00348950</name>
</gene>